<evidence type="ECO:0000259" key="16">
    <source>
        <dbReference type="Pfam" id="PF01326"/>
    </source>
</evidence>
<dbReference type="Pfam" id="PF00391">
    <property type="entry name" value="PEP-utilizers"/>
    <property type="match status" value="1"/>
</dbReference>
<keyword evidence="7" id="KW-0808">Transferase</keyword>
<dbReference type="InterPro" id="IPR040442">
    <property type="entry name" value="Pyrv_kinase-like_dom_sf"/>
</dbReference>
<evidence type="ECO:0000256" key="4">
    <source>
        <dbReference type="ARBA" id="ARBA00007837"/>
    </source>
</evidence>
<evidence type="ECO:0000256" key="7">
    <source>
        <dbReference type="ARBA" id="ARBA00022679"/>
    </source>
</evidence>
<dbReference type="InterPro" id="IPR036637">
    <property type="entry name" value="Phosphohistidine_dom_sf"/>
</dbReference>
<dbReference type="InterPro" id="IPR006319">
    <property type="entry name" value="PEP_synth"/>
</dbReference>
<keyword evidence="18" id="KW-0670">Pyruvate</keyword>
<sequence>MANLYWLDQIQPHHRALVGNKAFYLSQLLQKEFPVVPGFVVSARMLRQFLEAIDWSEPLFADLPHSSLRLDIENPRQLQAIAQQLRQAIEVPALPVAWLTELNAAIQQLQTPVVVLRPSLFVKATASKAPKVKAIADGRSSTLFDIQICHATEAELAQGLKCLWAQLFRAKSLFYWQRLGIPLHQVKLAVLVQPLRSAIASGSVQRREQTFQVESTTGLGMAIAWGEVSPDVYEAEATSGIVRTQQLGKRAIVYQAADGSAVQPKPDELTASMVETALAPHLTPLASHPHALPLLQAYLPDDIQRSRFSLTDAQVSTLVQLVQGVVASFSNVSALEWTLTTEKDGESAQFCLTQVITLASQARSQTLHHALQPSSPTVVTLNRLLCSPGEAVTLEQTLSTKESQALLVSGLAAGQGRSIANASVISPLHNTLDTIPLGTILVAEMLPPDWLMLIKQAAGIVLEQGSMTSHSAIIARELGVPAVVAAPNATQQIQTGELIMIDGDRGHVYRLGDMTDPVHHLPDAPPANVMAPGDRPLLGTRLMVNLSQPDQLESIAALPIDGIGLLRGELMALSVLEHQHPLQWLQSGRSADLVERLATRISQFAAALAPRPVFYRSLNLRSHESRSLPGGEAVAAEINPTLGLHGTFSYCLDPALFDLELAALAQVQAAYSNIHLLLPFVRTVEEFSFCQERVHKAGLTRNPEFQLWIMAEVPSVLFLLPDYVRAGVQGIAIGTNDLTQLLFGADRDHSAMASAFDARHPAVRAAIAQLIQQAKQAGIPCSICGQAPSHDPELVEMLVRWGIASISVDPGAVETTYGAIARAEALLLETAHKQ</sequence>
<evidence type="ECO:0000256" key="10">
    <source>
        <dbReference type="ARBA" id="ARBA00022777"/>
    </source>
</evidence>
<dbReference type="PROSITE" id="PS00742">
    <property type="entry name" value="PEP_ENZYMES_2"/>
    <property type="match status" value="1"/>
</dbReference>
<evidence type="ECO:0000256" key="14">
    <source>
        <dbReference type="ARBA" id="ARBA00047700"/>
    </source>
</evidence>
<dbReference type="InterPro" id="IPR002192">
    <property type="entry name" value="PPDK_AMP/ATP-bd"/>
</dbReference>
<dbReference type="EMBL" id="PVWK01000098">
    <property type="protein sequence ID" value="PSB27001.1"/>
    <property type="molecule type" value="Genomic_DNA"/>
</dbReference>
<evidence type="ECO:0000313" key="19">
    <source>
        <dbReference type="Proteomes" id="UP000239576"/>
    </source>
</evidence>
<name>A0A2T1E2R4_9CYAN</name>
<dbReference type="Gene3D" id="3.30.1490.20">
    <property type="entry name" value="ATP-grasp fold, A domain"/>
    <property type="match status" value="1"/>
</dbReference>
<dbReference type="Gene3D" id="3.50.30.10">
    <property type="entry name" value="Phosphohistidine domain"/>
    <property type="match status" value="1"/>
</dbReference>
<protein>
    <recommendedName>
        <fullName evidence="6">Phosphoenolpyruvate synthase</fullName>
        <ecNumber evidence="5">2.7.9.2</ecNumber>
    </recommendedName>
    <alternativeName>
        <fullName evidence="13">Pyruvate, water dikinase</fullName>
    </alternativeName>
</protein>
<feature type="domain" description="Pyruvate phosphate dikinase AMP/ATP-binding" evidence="16">
    <location>
        <begin position="16"/>
        <end position="355"/>
    </location>
</feature>
<comment type="pathway">
    <text evidence="3">Carbohydrate biosynthesis; gluconeogenesis.</text>
</comment>
<dbReference type="RefSeq" id="WP_106257620.1">
    <property type="nucleotide sequence ID" value="NZ_CAWNSW010000133.1"/>
</dbReference>
<accession>A0A2T1E2R4</accession>
<evidence type="ECO:0000256" key="11">
    <source>
        <dbReference type="ARBA" id="ARBA00022840"/>
    </source>
</evidence>
<feature type="domain" description="PEP-utilising enzyme C-terminal" evidence="17">
    <location>
        <begin position="541"/>
        <end position="823"/>
    </location>
</feature>
<evidence type="ECO:0000256" key="3">
    <source>
        <dbReference type="ARBA" id="ARBA00004742"/>
    </source>
</evidence>
<evidence type="ECO:0000256" key="1">
    <source>
        <dbReference type="ARBA" id="ARBA00001946"/>
    </source>
</evidence>
<keyword evidence="10" id="KW-0418">Kinase</keyword>
<dbReference type="InterPro" id="IPR015813">
    <property type="entry name" value="Pyrv/PenolPyrv_kinase-like_dom"/>
</dbReference>
<keyword evidence="12" id="KW-0460">Magnesium</keyword>
<dbReference type="GO" id="GO:0046872">
    <property type="term" value="F:metal ion binding"/>
    <property type="evidence" value="ECO:0007669"/>
    <property type="project" value="UniProtKB-KW"/>
</dbReference>
<dbReference type="InterPro" id="IPR023151">
    <property type="entry name" value="PEP_util_CS"/>
</dbReference>
<dbReference type="Pfam" id="PF01326">
    <property type="entry name" value="PPDK_N"/>
    <property type="match status" value="1"/>
</dbReference>
<dbReference type="InterPro" id="IPR013815">
    <property type="entry name" value="ATP_grasp_subdomain_1"/>
</dbReference>
<dbReference type="InterPro" id="IPR000121">
    <property type="entry name" value="PEP_util_C"/>
</dbReference>
<dbReference type="Pfam" id="PF02896">
    <property type="entry name" value="PEP-utilizers_C"/>
    <property type="match status" value="1"/>
</dbReference>
<feature type="domain" description="PEP-utilising enzyme mobile" evidence="15">
    <location>
        <begin position="437"/>
        <end position="506"/>
    </location>
</feature>
<evidence type="ECO:0000256" key="12">
    <source>
        <dbReference type="ARBA" id="ARBA00022842"/>
    </source>
</evidence>
<dbReference type="EC" id="2.7.9.2" evidence="5"/>
<comment type="function">
    <text evidence="2">Catalyzes the phosphorylation of pyruvate to phosphoenolpyruvate.</text>
</comment>
<dbReference type="PANTHER" id="PTHR43030:SF1">
    <property type="entry name" value="PHOSPHOENOLPYRUVATE SYNTHASE"/>
    <property type="match status" value="1"/>
</dbReference>
<dbReference type="GO" id="GO:0006094">
    <property type="term" value="P:gluconeogenesis"/>
    <property type="evidence" value="ECO:0007669"/>
    <property type="project" value="UniProtKB-UniPathway"/>
</dbReference>
<proteinExistence type="inferred from homology"/>
<evidence type="ECO:0000256" key="13">
    <source>
        <dbReference type="ARBA" id="ARBA00033470"/>
    </source>
</evidence>
<dbReference type="OrthoDB" id="9765468at2"/>
<dbReference type="InterPro" id="IPR008279">
    <property type="entry name" value="PEP-util_enz_mobile_dom"/>
</dbReference>
<gene>
    <name evidence="18" type="ORF">C7B82_17750</name>
</gene>
<evidence type="ECO:0000259" key="17">
    <source>
        <dbReference type="Pfam" id="PF02896"/>
    </source>
</evidence>
<dbReference type="PANTHER" id="PTHR43030">
    <property type="entry name" value="PHOSPHOENOLPYRUVATE SYNTHASE"/>
    <property type="match status" value="1"/>
</dbReference>
<keyword evidence="8" id="KW-0479">Metal-binding</keyword>
<reference evidence="18 19" key="2">
    <citation type="submission" date="2018-03" db="EMBL/GenBank/DDBJ databases">
        <title>The ancient ancestry and fast evolution of plastids.</title>
        <authorList>
            <person name="Moore K.R."/>
            <person name="Magnabosco C."/>
            <person name="Momper L."/>
            <person name="Gold D.A."/>
            <person name="Bosak T."/>
            <person name="Fournier G.P."/>
        </authorList>
    </citation>
    <scope>NUCLEOTIDE SEQUENCE [LARGE SCALE GENOMIC DNA]</scope>
    <source>
        <strain evidence="18 19">ULC18</strain>
    </source>
</reference>
<dbReference type="UniPathway" id="UPA00138"/>
<dbReference type="SUPFAM" id="SSF51621">
    <property type="entry name" value="Phosphoenolpyruvate/pyruvate domain"/>
    <property type="match status" value="1"/>
</dbReference>
<comment type="caution">
    <text evidence="18">The sequence shown here is derived from an EMBL/GenBank/DDBJ whole genome shotgun (WGS) entry which is preliminary data.</text>
</comment>
<keyword evidence="9" id="KW-0547">Nucleotide-binding</keyword>
<dbReference type="Proteomes" id="UP000239576">
    <property type="component" value="Unassembled WGS sequence"/>
</dbReference>
<dbReference type="SUPFAM" id="SSF56059">
    <property type="entry name" value="Glutathione synthetase ATP-binding domain-like"/>
    <property type="match status" value="1"/>
</dbReference>
<dbReference type="AlphaFoldDB" id="A0A2T1E2R4"/>
<dbReference type="SUPFAM" id="SSF52009">
    <property type="entry name" value="Phosphohistidine domain"/>
    <property type="match status" value="1"/>
</dbReference>
<dbReference type="GO" id="GO:0005524">
    <property type="term" value="F:ATP binding"/>
    <property type="evidence" value="ECO:0007669"/>
    <property type="project" value="UniProtKB-KW"/>
</dbReference>
<evidence type="ECO:0000256" key="2">
    <source>
        <dbReference type="ARBA" id="ARBA00002988"/>
    </source>
</evidence>
<keyword evidence="11" id="KW-0067">ATP-binding</keyword>
<evidence type="ECO:0000256" key="6">
    <source>
        <dbReference type="ARBA" id="ARBA00021623"/>
    </source>
</evidence>
<evidence type="ECO:0000256" key="8">
    <source>
        <dbReference type="ARBA" id="ARBA00022723"/>
    </source>
</evidence>
<reference evidence="19" key="1">
    <citation type="submission" date="2018-02" db="EMBL/GenBank/DDBJ databases">
        <authorList>
            <person name="Moore K."/>
            <person name="Momper L."/>
        </authorList>
    </citation>
    <scope>NUCLEOTIDE SEQUENCE [LARGE SCALE GENOMIC DNA]</scope>
    <source>
        <strain evidence="19">ULC18</strain>
    </source>
</reference>
<dbReference type="Gene3D" id="3.20.20.60">
    <property type="entry name" value="Phosphoenolpyruvate-binding domains"/>
    <property type="match status" value="1"/>
</dbReference>
<evidence type="ECO:0000256" key="5">
    <source>
        <dbReference type="ARBA" id="ARBA00011996"/>
    </source>
</evidence>
<organism evidence="18 19">
    <name type="scientific">Stenomitos frigidus ULC18</name>
    <dbReference type="NCBI Taxonomy" id="2107698"/>
    <lineage>
        <taxon>Bacteria</taxon>
        <taxon>Bacillati</taxon>
        <taxon>Cyanobacteriota</taxon>
        <taxon>Cyanophyceae</taxon>
        <taxon>Leptolyngbyales</taxon>
        <taxon>Leptolyngbyaceae</taxon>
        <taxon>Stenomitos</taxon>
    </lineage>
</organism>
<evidence type="ECO:0000313" key="18">
    <source>
        <dbReference type="EMBL" id="PSB27001.1"/>
    </source>
</evidence>
<keyword evidence="19" id="KW-1185">Reference proteome</keyword>
<comment type="catalytic activity">
    <reaction evidence="14">
        <text>pyruvate + ATP + H2O = phosphoenolpyruvate + AMP + phosphate + 2 H(+)</text>
        <dbReference type="Rhea" id="RHEA:11364"/>
        <dbReference type="ChEBI" id="CHEBI:15361"/>
        <dbReference type="ChEBI" id="CHEBI:15377"/>
        <dbReference type="ChEBI" id="CHEBI:15378"/>
        <dbReference type="ChEBI" id="CHEBI:30616"/>
        <dbReference type="ChEBI" id="CHEBI:43474"/>
        <dbReference type="ChEBI" id="CHEBI:58702"/>
        <dbReference type="ChEBI" id="CHEBI:456215"/>
        <dbReference type="EC" id="2.7.9.2"/>
    </reaction>
</comment>
<evidence type="ECO:0000259" key="15">
    <source>
        <dbReference type="Pfam" id="PF00391"/>
    </source>
</evidence>
<comment type="cofactor">
    <cofactor evidence="1">
        <name>Mg(2+)</name>
        <dbReference type="ChEBI" id="CHEBI:18420"/>
    </cofactor>
</comment>
<dbReference type="GO" id="GO:0008986">
    <property type="term" value="F:pyruvate, water dikinase activity"/>
    <property type="evidence" value="ECO:0007669"/>
    <property type="project" value="UniProtKB-EC"/>
</dbReference>
<dbReference type="Gene3D" id="3.30.470.20">
    <property type="entry name" value="ATP-grasp fold, B domain"/>
    <property type="match status" value="1"/>
</dbReference>
<evidence type="ECO:0000256" key="9">
    <source>
        <dbReference type="ARBA" id="ARBA00022741"/>
    </source>
</evidence>
<comment type="similarity">
    <text evidence="4">Belongs to the PEP-utilizing enzyme family.</text>
</comment>